<feature type="transmembrane region" description="Helical" evidence="7">
    <location>
        <begin position="84"/>
        <end position="106"/>
    </location>
</feature>
<dbReference type="Gene3D" id="1.10.3720.10">
    <property type="entry name" value="MetI-like"/>
    <property type="match status" value="1"/>
</dbReference>
<evidence type="ECO:0000256" key="3">
    <source>
        <dbReference type="ARBA" id="ARBA00022475"/>
    </source>
</evidence>
<proteinExistence type="inferred from homology"/>
<dbReference type="PROSITE" id="PS50928">
    <property type="entry name" value="ABC_TM1"/>
    <property type="match status" value="1"/>
</dbReference>
<evidence type="ECO:0000313" key="9">
    <source>
        <dbReference type="EMBL" id="REE69680.1"/>
    </source>
</evidence>
<dbReference type="GO" id="GO:0005886">
    <property type="term" value="C:plasma membrane"/>
    <property type="evidence" value="ECO:0007669"/>
    <property type="project" value="UniProtKB-SubCell"/>
</dbReference>
<evidence type="ECO:0000256" key="4">
    <source>
        <dbReference type="ARBA" id="ARBA00022692"/>
    </source>
</evidence>
<evidence type="ECO:0000256" key="7">
    <source>
        <dbReference type="RuleBase" id="RU363032"/>
    </source>
</evidence>
<feature type="transmembrane region" description="Helical" evidence="7">
    <location>
        <begin position="12"/>
        <end position="37"/>
    </location>
</feature>
<keyword evidence="2 7" id="KW-0813">Transport</keyword>
<feature type="transmembrane region" description="Helical" evidence="7">
    <location>
        <begin position="149"/>
        <end position="167"/>
    </location>
</feature>
<evidence type="ECO:0000313" key="10">
    <source>
        <dbReference type="Proteomes" id="UP000256304"/>
    </source>
</evidence>
<dbReference type="GO" id="GO:0055085">
    <property type="term" value="P:transmembrane transport"/>
    <property type="evidence" value="ECO:0007669"/>
    <property type="project" value="InterPro"/>
</dbReference>
<accession>A0A3D9R334</accession>
<dbReference type="RefSeq" id="WP_116191298.1">
    <property type="nucleotide sequence ID" value="NZ_QTTN01000032.1"/>
</dbReference>
<keyword evidence="3" id="KW-1003">Cell membrane</keyword>
<dbReference type="Pfam" id="PF00528">
    <property type="entry name" value="BPD_transp_1"/>
    <property type="match status" value="1"/>
</dbReference>
<dbReference type="InterPro" id="IPR000515">
    <property type="entry name" value="MetI-like"/>
</dbReference>
<comment type="subcellular location">
    <subcellularLocation>
        <location evidence="1 7">Cell membrane</location>
        <topology evidence="1 7">Multi-pass membrane protein</topology>
    </subcellularLocation>
</comment>
<feature type="transmembrane region" description="Helical" evidence="7">
    <location>
        <begin position="188"/>
        <end position="210"/>
    </location>
</feature>
<keyword evidence="4 7" id="KW-0812">Transmembrane</keyword>
<name>A0A3D9R334_9BACL</name>
<dbReference type="SUPFAM" id="SSF161098">
    <property type="entry name" value="MetI-like"/>
    <property type="match status" value="1"/>
</dbReference>
<dbReference type="OrthoDB" id="9810086at2"/>
<dbReference type="Proteomes" id="UP000256304">
    <property type="component" value="Unassembled WGS sequence"/>
</dbReference>
<dbReference type="CDD" id="cd06261">
    <property type="entry name" value="TM_PBP2"/>
    <property type="match status" value="1"/>
</dbReference>
<dbReference type="InterPro" id="IPR035906">
    <property type="entry name" value="MetI-like_sf"/>
</dbReference>
<dbReference type="AlphaFoldDB" id="A0A3D9R334"/>
<protein>
    <submittedName>
        <fullName evidence="9">Putative aldouronate transport system permease protein</fullName>
    </submittedName>
</protein>
<dbReference type="PANTHER" id="PTHR43744">
    <property type="entry name" value="ABC TRANSPORTER PERMEASE PROTEIN MG189-RELATED-RELATED"/>
    <property type="match status" value="1"/>
</dbReference>
<keyword evidence="6 7" id="KW-0472">Membrane</keyword>
<evidence type="ECO:0000256" key="5">
    <source>
        <dbReference type="ARBA" id="ARBA00022989"/>
    </source>
</evidence>
<dbReference type="EMBL" id="QTTN01000032">
    <property type="protein sequence ID" value="REE69680.1"/>
    <property type="molecule type" value="Genomic_DNA"/>
</dbReference>
<feature type="domain" description="ABC transmembrane type-1" evidence="8">
    <location>
        <begin position="80"/>
        <end position="285"/>
    </location>
</feature>
<organism evidence="9 10">
    <name type="scientific">Paenibacillus taihuensis</name>
    <dbReference type="NCBI Taxonomy" id="1156355"/>
    <lineage>
        <taxon>Bacteria</taxon>
        <taxon>Bacillati</taxon>
        <taxon>Bacillota</taxon>
        <taxon>Bacilli</taxon>
        <taxon>Bacillales</taxon>
        <taxon>Paenibacillaceae</taxon>
        <taxon>Paenibacillus</taxon>
    </lineage>
</organism>
<sequence>MVETSSSMQSSLASRLADIAIIIVLVLLGFVVIYPFINLLALSFNDGKDAARGGIYFFPRKLSFSAYGMLFENKKLLKGLSWSVLRVIVGTCTCLFMTGLLSYIISIRTFSGRKFMRILFFMTMYFSGGLIPTYILMNQLHLTNTFQVYWIPGLFNAYFMLLMASYISDLPEALFESARIDGAGELRIYWRIVIPVAMPVFAAVSIYAAVGHWNSWFDVILYNFNGKFDTLQVYLRRLLLEVEATQQIRDQQLLMRKFQDLSPLTLRAATTIVVTVPILCVYPFLQKYFIGGITLGSVKG</sequence>
<comment type="caution">
    <text evidence="9">The sequence shown here is derived from an EMBL/GenBank/DDBJ whole genome shotgun (WGS) entry which is preliminary data.</text>
</comment>
<evidence type="ECO:0000256" key="1">
    <source>
        <dbReference type="ARBA" id="ARBA00004651"/>
    </source>
</evidence>
<feature type="transmembrane region" description="Helical" evidence="7">
    <location>
        <begin position="118"/>
        <end position="137"/>
    </location>
</feature>
<evidence type="ECO:0000256" key="2">
    <source>
        <dbReference type="ARBA" id="ARBA00022448"/>
    </source>
</evidence>
<comment type="similarity">
    <text evidence="7">Belongs to the binding-protein-dependent transport system permease family.</text>
</comment>
<keyword evidence="10" id="KW-1185">Reference proteome</keyword>
<gene>
    <name evidence="9" type="ORF">A8990_13279</name>
</gene>
<reference evidence="9 10" key="1">
    <citation type="submission" date="2018-08" db="EMBL/GenBank/DDBJ databases">
        <title>Genomic Encyclopedia of Type Strains, Phase III (KMG-III): the genomes of soil and plant-associated and newly described type strains.</title>
        <authorList>
            <person name="Whitman W."/>
        </authorList>
    </citation>
    <scope>NUCLEOTIDE SEQUENCE [LARGE SCALE GENOMIC DNA]</scope>
    <source>
        <strain evidence="9 10">CGMCC 1.10966</strain>
    </source>
</reference>
<evidence type="ECO:0000256" key="6">
    <source>
        <dbReference type="ARBA" id="ARBA00023136"/>
    </source>
</evidence>
<feature type="transmembrane region" description="Helical" evidence="7">
    <location>
        <begin position="264"/>
        <end position="285"/>
    </location>
</feature>
<dbReference type="PANTHER" id="PTHR43744:SF9">
    <property type="entry name" value="POLYGALACTURONAN_RHAMNOGALACTURONAN TRANSPORT SYSTEM PERMEASE PROTEIN YTCP"/>
    <property type="match status" value="1"/>
</dbReference>
<evidence type="ECO:0000259" key="8">
    <source>
        <dbReference type="PROSITE" id="PS50928"/>
    </source>
</evidence>
<keyword evidence="5 7" id="KW-1133">Transmembrane helix</keyword>